<evidence type="ECO:0000256" key="1">
    <source>
        <dbReference type="SAM" id="Phobius"/>
    </source>
</evidence>
<keyword evidence="1" id="KW-0472">Membrane</keyword>
<gene>
    <name evidence="2" type="ORF">PRI8871_03736</name>
</gene>
<dbReference type="EMBL" id="OMOJ01000016">
    <property type="protein sequence ID" value="SPF81910.1"/>
    <property type="molecule type" value="Genomic_DNA"/>
</dbReference>
<dbReference type="OrthoDB" id="7875256at2"/>
<organism evidence="2 3">
    <name type="scientific">Pseudoprimorskyibacter insulae</name>
    <dbReference type="NCBI Taxonomy" id="1695997"/>
    <lineage>
        <taxon>Bacteria</taxon>
        <taxon>Pseudomonadati</taxon>
        <taxon>Pseudomonadota</taxon>
        <taxon>Alphaproteobacteria</taxon>
        <taxon>Rhodobacterales</taxon>
        <taxon>Paracoccaceae</taxon>
        <taxon>Pseudoprimorskyibacter</taxon>
    </lineage>
</organism>
<evidence type="ECO:0000313" key="2">
    <source>
        <dbReference type="EMBL" id="SPF81910.1"/>
    </source>
</evidence>
<keyword evidence="1" id="KW-0812">Transmembrane</keyword>
<keyword evidence="1" id="KW-1133">Transmembrane helix</keyword>
<sequence>MHSRPPQPVENYTNPALIMAGLNLMWVLWLVWVFVGPLAVAGIAWILNHLIDRLAQSRSGTKA</sequence>
<evidence type="ECO:0000313" key="3">
    <source>
        <dbReference type="Proteomes" id="UP000244904"/>
    </source>
</evidence>
<name>A0A2R8B0Y4_9RHOB</name>
<dbReference type="AlphaFoldDB" id="A0A2R8B0Y4"/>
<accession>A0A2R8B0Y4</accession>
<keyword evidence="3" id="KW-1185">Reference proteome</keyword>
<protein>
    <recommendedName>
        <fullName evidence="4">Histidinol phosphate aminotransferase</fullName>
    </recommendedName>
</protein>
<proteinExistence type="predicted"/>
<dbReference type="RefSeq" id="WP_108887683.1">
    <property type="nucleotide sequence ID" value="NZ_OMOJ01000016.1"/>
</dbReference>
<feature type="transmembrane region" description="Helical" evidence="1">
    <location>
        <begin position="26"/>
        <end position="48"/>
    </location>
</feature>
<reference evidence="3" key="1">
    <citation type="submission" date="2018-03" db="EMBL/GenBank/DDBJ databases">
        <authorList>
            <person name="Rodrigo-Torres L."/>
            <person name="Arahal R. D."/>
            <person name="Lucena T."/>
        </authorList>
    </citation>
    <scope>NUCLEOTIDE SEQUENCE [LARGE SCALE GENOMIC DNA]</scope>
    <source>
        <strain evidence="3">CECT 8871</strain>
    </source>
</reference>
<dbReference type="Proteomes" id="UP000244904">
    <property type="component" value="Unassembled WGS sequence"/>
</dbReference>
<evidence type="ECO:0008006" key="4">
    <source>
        <dbReference type="Google" id="ProtNLM"/>
    </source>
</evidence>